<sequence length="156" mass="17794">MSKPELRPLHFDRLEEAIAEVDRLASMEVTTVGQYSFGQILEHLARTFDVVSGHTDLPFKPSLPMKIFARIIRPIVLNGKPKPGFKLPPKAQDLFWPTEDVDVSQALDHFRQAVGRYQTIGPIPKHVFFGNMTRQQHDDLQCRHCELHLGFVKPVA</sequence>
<reference evidence="1 2" key="1">
    <citation type="submission" date="2019-08" db="EMBL/GenBank/DDBJ databases">
        <title>Deep-cultivation of Planctomycetes and their phenomic and genomic characterization uncovers novel biology.</title>
        <authorList>
            <person name="Wiegand S."/>
            <person name="Jogler M."/>
            <person name="Boedeker C."/>
            <person name="Pinto D."/>
            <person name="Vollmers J."/>
            <person name="Rivas-Marin E."/>
            <person name="Kohn T."/>
            <person name="Peeters S.H."/>
            <person name="Heuer A."/>
            <person name="Rast P."/>
            <person name="Oberbeckmann S."/>
            <person name="Bunk B."/>
            <person name="Jeske O."/>
            <person name="Meyerdierks A."/>
            <person name="Storesund J.E."/>
            <person name="Kallscheuer N."/>
            <person name="Luecker S."/>
            <person name="Lage O.M."/>
            <person name="Pohl T."/>
            <person name="Merkel B.J."/>
            <person name="Hornburger P."/>
            <person name="Mueller R.-W."/>
            <person name="Bruemmer F."/>
            <person name="Labrenz M."/>
            <person name="Spormann A.M."/>
            <person name="Op Den Camp H."/>
            <person name="Overmann J."/>
            <person name="Amann R."/>
            <person name="Jetten M.S.M."/>
            <person name="Mascher T."/>
            <person name="Medema M.H."/>
            <person name="Devos D.P."/>
            <person name="Kaster A.-K."/>
            <person name="Ovreas L."/>
            <person name="Rohde M."/>
            <person name="Galperin M.Y."/>
            <person name="Jogler C."/>
        </authorList>
    </citation>
    <scope>NUCLEOTIDE SEQUENCE [LARGE SCALE GENOMIC DNA]</scope>
    <source>
        <strain evidence="1 2">LF1</strain>
    </source>
</reference>
<dbReference type="OrthoDB" id="282689at2"/>
<dbReference type="Proteomes" id="UP000322699">
    <property type="component" value="Unassembled WGS sequence"/>
</dbReference>
<dbReference type="InterPro" id="IPR011463">
    <property type="entry name" value="DUF1569"/>
</dbReference>
<organism evidence="1 2">
    <name type="scientific">Rubripirellula obstinata</name>
    <dbReference type="NCBI Taxonomy" id="406547"/>
    <lineage>
        <taxon>Bacteria</taxon>
        <taxon>Pseudomonadati</taxon>
        <taxon>Planctomycetota</taxon>
        <taxon>Planctomycetia</taxon>
        <taxon>Pirellulales</taxon>
        <taxon>Pirellulaceae</taxon>
        <taxon>Rubripirellula</taxon>
    </lineage>
</organism>
<comment type="caution">
    <text evidence="1">The sequence shown here is derived from an EMBL/GenBank/DDBJ whole genome shotgun (WGS) entry which is preliminary data.</text>
</comment>
<dbReference type="Pfam" id="PF07606">
    <property type="entry name" value="DUF1569"/>
    <property type="match status" value="1"/>
</dbReference>
<dbReference type="AlphaFoldDB" id="A0A5B1CJQ6"/>
<protein>
    <recommendedName>
        <fullName evidence="3">DUF1569 domain-containing protein</fullName>
    </recommendedName>
</protein>
<accession>A0A5B1CJQ6</accession>
<gene>
    <name evidence="1" type="ORF">LF1_22970</name>
</gene>
<dbReference type="RefSeq" id="WP_068258269.1">
    <property type="nucleotide sequence ID" value="NZ_LWSK01000004.1"/>
</dbReference>
<dbReference type="EMBL" id="VRLW01000001">
    <property type="protein sequence ID" value="KAA1259760.1"/>
    <property type="molecule type" value="Genomic_DNA"/>
</dbReference>
<evidence type="ECO:0000313" key="2">
    <source>
        <dbReference type="Proteomes" id="UP000322699"/>
    </source>
</evidence>
<proteinExistence type="predicted"/>
<name>A0A5B1CJQ6_9BACT</name>
<keyword evidence="2" id="KW-1185">Reference proteome</keyword>
<evidence type="ECO:0000313" key="1">
    <source>
        <dbReference type="EMBL" id="KAA1259760.1"/>
    </source>
</evidence>
<evidence type="ECO:0008006" key="3">
    <source>
        <dbReference type="Google" id="ProtNLM"/>
    </source>
</evidence>